<proteinExistence type="predicted"/>
<dbReference type="GO" id="GO:0051213">
    <property type="term" value="F:dioxygenase activity"/>
    <property type="evidence" value="ECO:0007669"/>
    <property type="project" value="UniProtKB-KW"/>
</dbReference>
<dbReference type="AlphaFoldDB" id="B5MAD5"/>
<keyword evidence="1" id="KW-0560">Oxidoreductase</keyword>
<gene>
    <name evidence="1" type="primary">hpoD</name>
</gene>
<keyword evidence="1" id="KW-0223">Dioxygenase</keyword>
<evidence type="ECO:0000313" key="1">
    <source>
        <dbReference type="EMBL" id="CAR47863.1"/>
    </source>
</evidence>
<name>B5MAD5_9NOCA</name>
<reference evidence="1" key="2">
    <citation type="submission" date="2008-08" db="EMBL/GenBank/DDBJ databases">
        <title>Analysis of genes encoding degradation of pyridine and pyridinols.</title>
        <authorList>
            <person name="Gasparaviciute R."/>
        </authorList>
    </citation>
    <scope>NUCLEOTIDE SEQUENCE</scope>
    <source>
        <strain evidence="1">PY11</strain>
    </source>
</reference>
<accession>B5MAD5</accession>
<sequence>MPKQLPAPFEGFAKYSDWIVATEGERIEKRLTASMEEMKALYADVIDQLEPIIRYLEGRPVTDVPEEDENLVRLVFALIEVGQAVEIYEQGAVVDGADVRLFTSVLERPIADPAHV</sequence>
<protein>
    <submittedName>
        <fullName evidence="1">Small subunit of 2-hydroxypyridine dioxygenase</fullName>
    </submittedName>
</protein>
<organism evidence="1">
    <name type="scientific">Rhodococcus sp. PY11</name>
    <dbReference type="NCBI Taxonomy" id="551544"/>
    <lineage>
        <taxon>Bacteria</taxon>
        <taxon>Bacillati</taxon>
        <taxon>Actinomycetota</taxon>
        <taxon>Actinomycetes</taxon>
        <taxon>Mycobacteriales</taxon>
        <taxon>Nocardiaceae</taxon>
        <taxon>Rhodococcus</taxon>
    </lineage>
</organism>
<dbReference type="EMBL" id="FM202432">
    <property type="protein sequence ID" value="CAR47863.1"/>
    <property type="molecule type" value="Genomic_DNA"/>
</dbReference>
<reference evidence="1" key="1">
    <citation type="submission" date="2008-04" db="EMBL/GenBank/DDBJ databases">
        <title>Cloning and characterization of genes for the degradation of 2-hydroxypyridine of Rhodococcus sp. strain PY11.</title>
        <authorList>
            <person name="Gasparaviciute R."/>
            <person name="Rutkiene R."/>
            <person name="Casaite V."/>
            <person name="Meskiene R."/>
            <person name="Kutanovas S."/>
            <person name="Meskys R."/>
        </authorList>
    </citation>
    <scope>NUCLEOTIDE SEQUENCE</scope>
    <source>
        <strain evidence="1">PY11</strain>
    </source>
</reference>